<comment type="caution">
    <text evidence="3">The sequence shown here is derived from an EMBL/GenBank/DDBJ whole genome shotgun (WGS) entry which is preliminary data.</text>
</comment>
<gene>
    <name evidence="3" type="ORF">TCON_0366</name>
</gene>
<proteinExistence type="predicted"/>
<name>A0ABQ7I211_9MICR</name>
<evidence type="ECO:0000256" key="1">
    <source>
        <dbReference type="SAM" id="MobiDB-lite"/>
    </source>
</evidence>
<sequence>MIMFFYIFLCLASKSAYNCSSDDKNGVIKLKYDSLSKYVIFDIENKEDSDRLFFYMVAIHAKEFKKTLNGMLAPNGPIFAIFNKNSYSFVDVAWRRKSKLIIPLVPLGDTLFLTNDVDLLRKYTTKSLNNFLNVNFKVHFVFEEITKEISMLDYDLKYYKLLLQDESDLYNEPIGKIFQSSYKILKTLQDYNDPIILKLKRQFRFYRERANLLDPIKTELRKLLKYLTIPKYHYLLKIKYMLAIIAEIQCYYIKFSRRRLKSNYFYLLDKFYEKFDMTEQEDKLILTTIANAAVAFNKKYNKLILNENIFYYKNFGNIIKSVTDAETCASLKKMTDRIHWIRNSCEYYSDYMKNTEFYTICEFYSHLWRFEGFDFLIVCADMMYTHFYLSELKKSHCSSYCFMYEKLIEYRPLKFDTLMNLAFEIPTDIPKNIINIQLKDIDVSKYPELKEYHKKLEEFRSSILINSIASGVSICDISNNFISFTINLIEKNMNFNIDEKNTLEEWISSAEYSSQLKSAKTNPGNSKESKSLEDSDEYSSESLEDIKNEDYDKNRNNGNGCPIL</sequence>
<feature type="region of interest" description="Disordered" evidence="1">
    <location>
        <begin position="515"/>
        <end position="564"/>
    </location>
</feature>
<feature type="compositionally biased region" description="Basic and acidic residues" evidence="1">
    <location>
        <begin position="544"/>
        <end position="555"/>
    </location>
</feature>
<feature type="compositionally biased region" description="Acidic residues" evidence="1">
    <location>
        <begin position="534"/>
        <end position="543"/>
    </location>
</feature>
<evidence type="ECO:0000313" key="4">
    <source>
        <dbReference type="Proteomes" id="UP001516464"/>
    </source>
</evidence>
<feature type="chain" id="PRO_5045828903" evidence="2">
    <location>
        <begin position="17"/>
        <end position="564"/>
    </location>
</feature>
<keyword evidence="2" id="KW-0732">Signal</keyword>
<feature type="signal peptide" evidence="2">
    <location>
        <begin position="1"/>
        <end position="16"/>
    </location>
</feature>
<keyword evidence="4" id="KW-1185">Reference proteome</keyword>
<evidence type="ECO:0000256" key="2">
    <source>
        <dbReference type="SAM" id="SignalP"/>
    </source>
</evidence>
<organism evidence="3 4">
    <name type="scientific">Astathelohania contejeani</name>
    <dbReference type="NCBI Taxonomy" id="164912"/>
    <lineage>
        <taxon>Eukaryota</taxon>
        <taxon>Fungi</taxon>
        <taxon>Fungi incertae sedis</taxon>
        <taxon>Microsporidia</taxon>
        <taxon>Astathelohaniidae</taxon>
        <taxon>Astathelohania</taxon>
    </lineage>
</organism>
<accession>A0ABQ7I211</accession>
<dbReference type="Proteomes" id="UP001516464">
    <property type="component" value="Unassembled WGS sequence"/>
</dbReference>
<protein>
    <submittedName>
        <fullName evidence="3">Uncharacterized protein</fullName>
    </submittedName>
</protein>
<dbReference type="EMBL" id="SBIQ01000013">
    <property type="protein sequence ID" value="KAF7684450.1"/>
    <property type="molecule type" value="Genomic_DNA"/>
</dbReference>
<evidence type="ECO:0000313" key="3">
    <source>
        <dbReference type="EMBL" id="KAF7684450.1"/>
    </source>
</evidence>
<reference evidence="3 4" key="1">
    <citation type="submission" date="2019-01" db="EMBL/GenBank/DDBJ databases">
        <title>Genomes sequencing and comparative genomics of infectious freshwater microsporidia, Cucumispora dikerogammari and Thelohania contejeani.</title>
        <authorList>
            <person name="Cormier A."/>
            <person name="Giraud I."/>
            <person name="Wattier R."/>
            <person name="Teixeira M."/>
            <person name="Grandjean F."/>
            <person name="Rigaud T."/>
            <person name="Cordaux R."/>
        </authorList>
    </citation>
    <scope>NUCLEOTIDE SEQUENCE [LARGE SCALE GENOMIC DNA]</scope>
    <source>
        <strain evidence="3">T1</strain>
        <tissue evidence="3">Spores</tissue>
    </source>
</reference>
<feature type="compositionally biased region" description="Polar residues" evidence="1">
    <location>
        <begin position="515"/>
        <end position="525"/>
    </location>
</feature>